<reference evidence="1 2" key="1">
    <citation type="journal article" date="2022" name="Nat. Plants">
        <title>Genomes of leafy and leafless Platanthera orchids illuminate the evolution of mycoheterotrophy.</title>
        <authorList>
            <person name="Li M.H."/>
            <person name="Liu K.W."/>
            <person name="Li Z."/>
            <person name="Lu H.C."/>
            <person name="Ye Q.L."/>
            <person name="Zhang D."/>
            <person name="Wang J.Y."/>
            <person name="Li Y.F."/>
            <person name="Zhong Z.M."/>
            <person name="Liu X."/>
            <person name="Yu X."/>
            <person name="Liu D.K."/>
            <person name="Tu X.D."/>
            <person name="Liu B."/>
            <person name="Hao Y."/>
            <person name="Liao X.Y."/>
            <person name="Jiang Y.T."/>
            <person name="Sun W.H."/>
            <person name="Chen J."/>
            <person name="Chen Y.Q."/>
            <person name="Ai Y."/>
            <person name="Zhai J.W."/>
            <person name="Wu S.S."/>
            <person name="Zhou Z."/>
            <person name="Hsiao Y.Y."/>
            <person name="Wu W.L."/>
            <person name="Chen Y.Y."/>
            <person name="Lin Y.F."/>
            <person name="Hsu J.L."/>
            <person name="Li C.Y."/>
            <person name="Wang Z.W."/>
            <person name="Zhao X."/>
            <person name="Zhong W.Y."/>
            <person name="Ma X.K."/>
            <person name="Ma L."/>
            <person name="Huang J."/>
            <person name="Chen G.Z."/>
            <person name="Huang M.Z."/>
            <person name="Huang L."/>
            <person name="Peng D.H."/>
            <person name="Luo Y.B."/>
            <person name="Zou S.Q."/>
            <person name="Chen S.P."/>
            <person name="Lan S."/>
            <person name="Tsai W.C."/>
            <person name="Van de Peer Y."/>
            <person name="Liu Z.J."/>
        </authorList>
    </citation>
    <scope>NUCLEOTIDE SEQUENCE [LARGE SCALE GENOMIC DNA]</scope>
    <source>
        <strain evidence="1">Lor287</strain>
    </source>
</reference>
<accession>A0AAP0G4T5</accession>
<dbReference type="PANTHER" id="PTHR35985:SF1">
    <property type="entry name" value="OS07G0675200 PROTEIN"/>
    <property type="match status" value="1"/>
</dbReference>
<evidence type="ECO:0000313" key="2">
    <source>
        <dbReference type="Proteomes" id="UP001418222"/>
    </source>
</evidence>
<keyword evidence="2" id="KW-1185">Reference proteome</keyword>
<evidence type="ECO:0000313" key="1">
    <source>
        <dbReference type="EMBL" id="KAK8936912.1"/>
    </source>
</evidence>
<gene>
    <name evidence="1" type="ORF">KSP39_PZI012210</name>
</gene>
<dbReference type="AlphaFoldDB" id="A0AAP0G4T5"/>
<sequence length="146" mass="16825">MPTPLFFSDEVSCVGWDGWPLRRGGGEDGEPGRVEKEEINGMEDNRRYYEKHKPSPLSEVDLADTRKPISQATDRPRDDKVEYLLVRETLDDALRRAEELWWASKVRGGDPDSPQAKALTGMLGRKNKEPEFVRIIFWPSFLCPQY</sequence>
<proteinExistence type="predicted"/>
<organism evidence="1 2">
    <name type="scientific">Platanthera zijinensis</name>
    <dbReference type="NCBI Taxonomy" id="2320716"/>
    <lineage>
        <taxon>Eukaryota</taxon>
        <taxon>Viridiplantae</taxon>
        <taxon>Streptophyta</taxon>
        <taxon>Embryophyta</taxon>
        <taxon>Tracheophyta</taxon>
        <taxon>Spermatophyta</taxon>
        <taxon>Magnoliopsida</taxon>
        <taxon>Liliopsida</taxon>
        <taxon>Asparagales</taxon>
        <taxon>Orchidaceae</taxon>
        <taxon>Orchidoideae</taxon>
        <taxon>Orchideae</taxon>
        <taxon>Orchidinae</taxon>
        <taxon>Platanthera</taxon>
    </lineage>
</organism>
<dbReference type="PANTHER" id="PTHR35985">
    <property type="entry name" value="OS07G0675200 PROTEIN"/>
    <property type="match status" value="1"/>
</dbReference>
<name>A0AAP0G4T5_9ASPA</name>
<dbReference type="Proteomes" id="UP001418222">
    <property type="component" value="Unassembled WGS sequence"/>
</dbReference>
<comment type="caution">
    <text evidence="1">The sequence shown here is derived from an EMBL/GenBank/DDBJ whole genome shotgun (WGS) entry which is preliminary data.</text>
</comment>
<dbReference type="EMBL" id="JBBWWQ010000010">
    <property type="protein sequence ID" value="KAK8936912.1"/>
    <property type="molecule type" value="Genomic_DNA"/>
</dbReference>
<protein>
    <submittedName>
        <fullName evidence="1">Uncharacterized protein</fullName>
    </submittedName>
</protein>